<dbReference type="InterPro" id="IPR016181">
    <property type="entry name" value="Acyl_CoA_acyltransferase"/>
</dbReference>
<dbReference type="RefSeq" id="WP_032135942.1">
    <property type="nucleotide sequence ID" value="NZ_LN609288.1"/>
</dbReference>
<dbReference type="SUPFAM" id="SSF55729">
    <property type="entry name" value="Acyl-CoA N-acyltransferases (Nat)"/>
    <property type="match status" value="1"/>
</dbReference>
<dbReference type="PANTHER" id="PTHR43415">
    <property type="entry name" value="SPERMIDINE N(1)-ACETYLTRANSFERASE"/>
    <property type="match status" value="1"/>
</dbReference>
<dbReference type="eggNOG" id="COG1670">
    <property type="taxonomic scope" value="Bacteria"/>
</dbReference>
<sequence length="172" mass="19366">MNLEGRTTRLRALEPGDIELMYAWENDTEIWGVSGTLAPFSRHTLERFIEGQQFDIFQTRQQRLIIEAPEGLPVGALDLFDLDPVNLRAGVGILIHDTAQRGKGYAADAVETVCSYARDMLHLHQLWCSVEAGNAASLALFRHAGFSETGIRKEWLRLADGFHDEVFLQKIL</sequence>
<gene>
    <name evidence="2" type="ORF">B5G41_00305</name>
</gene>
<dbReference type="OrthoDB" id="893030at2"/>
<dbReference type="PANTHER" id="PTHR43415:SF3">
    <property type="entry name" value="GNAT-FAMILY ACETYLTRANSFERASE"/>
    <property type="match status" value="1"/>
</dbReference>
<comment type="caution">
    <text evidence="2">The sequence shown here is derived from an EMBL/GenBank/DDBJ whole genome shotgun (WGS) entry which is preliminary data.</text>
</comment>
<name>A0A1Y3R2L3_9BACT</name>
<keyword evidence="2" id="KW-0808">Transferase</keyword>
<dbReference type="GO" id="GO:0016747">
    <property type="term" value="F:acyltransferase activity, transferring groups other than amino-acyl groups"/>
    <property type="evidence" value="ECO:0007669"/>
    <property type="project" value="InterPro"/>
</dbReference>
<dbReference type="EMBL" id="NFHB01000001">
    <property type="protein sequence ID" value="OUN04788.1"/>
    <property type="molecule type" value="Genomic_DNA"/>
</dbReference>
<dbReference type="Proteomes" id="UP000195772">
    <property type="component" value="Unassembled WGS sequence"/>
</dbReference>
<proteinExistence type="predicted"/>
<reference evidence="3" key="1">
    <citation type="submission" date="2017-04" db="EMBL/GenBank/DDBJ databases">
        <title>Function of individual gut microbiota members based on whole genome sequencing of pure cultures obtained from chicken caecum.</title>
        <authorList>
            <person name="Medvecky M."/>
            <person name="Cejkova D."/>
            <person name="Polansky O."/>
            <person name="Karasova D."/>
            <person name="Kubasova T."/>
            <person name="Cizek A."/>
            <person name="Rychlik I."/>
        </authorList>
    </citation>
    <scope>NUCLEOTIDE SEQUENCE [LARGE SCALE GENOMIC DNA]</scope>
    <source>
        <strain evidence="3">An90</strain>
    </source>
</reference>
<evidence type="ECO:0000313" key="2">
    <source>
        <dbReference type="EMBL" id="OUN04788.1"/>
    </source>
</evidence>
<dbReference type="Pfam" id="PF13302">
    <property type="entry name" value="Acetyltransf_3"/>
    <property type="match status" value="1"/>
</dbReference>
<dbReference type="Gene3D" id="3.40.630.30">
    <property type="match status" value="1"/>
</dbReference>
<accession>A0A1Y3R2L3</accession>
<dbReference type="AlphaFoldDB" id="A0A1Y3R2L3"/>
<dbReference type="InterPro" id="IPR000182">
    <property type="entry name" value="GNAT_dom"/>
</dbReference>
<feature type="domain" description="N-acetyltransferase" evidence="1">
    <location>
        <begin position="8"/>
        <end position="172"/>
    </location>
</feature>
<protein>
    <submittedName>
        <fullName evidence="2">N-acetyltransferase</fullName>
    </submittedName>
</protein>
<dbReference type="PROSITE" id="PS51186">
    <property type="entry name" value="GNAT"/>
    <property type="match status" value="1"/>
</dbReference>
<organism evidence="2 3">
    <name type="scientific">Alistipes onderdonkii</name>
    <dbReference type="NCBI Taxonomy" id="328813"/>
    <lineage>
        <taxon>Bacteria</taxon>
        <taxon>Pseudomonadati</taxon>
        <taxon>Bacteroidota</taxon>
        <taxon>Bacteroidia</taxon>
        <taxon>Bacteroidales</taxon>
        <taxon>Rikenellaceae</taxon>
        <taxon>Alistipes</taxon>
    </lineage>
</organism>
<evidence type="ECO:0000259" key="1">
    <source>
        <dbReference type="PROSITE" id="PS51186"/>
    </source>
</evidence>
<evidence type="ECO:0000313" key="3">
    <source>
        <dbReference type="Proteomes" id="UP000195772"/>
    </source>
</evidence>